<evidence type="ECO:0000256" key="5">
    <source>
        <dbReference type="ARBA" id="ARBA00023237"/>
    </source>
</evidence>
<comment type="caution">
    <text evidence="7">The sequence shown here is derived from an EMBL/GenBank/DDBJ whole genome shotgun (WGS) entry which is preliminary data.</text>
</comment>
<dbReference type="InterPro" id="IPR010583">
    <property type="entry name" value="MipA"/>
</dbReference>
<comment type="similarity">
    <text evidence="2">Belongs to the MipA/OmpV family.</text>
</comment>
<evidence type="ECO:0000313" key="8">
    <source>
        <dbReference type="Proteomes" id="UP001368500"/>
    </source>
</evidence>
<keyword evidence="8" id="KW-1185">Reference proteome</keyword>
<dbReference type="Proteomes" id="UP001368500">
    <property type="component" value="Unassembled WGS sequence"/>
</dbReference>
<feature type="chain" id="PRO_5047024705" evidence="6">
    <location>
        <begin position="25"/>
        <end position="282"/>
    </location>
</feature>
<dbReference type="PANTHER" id="PTHR38776">
    <property type="entry name" value="MLTA-INTERACTING PROTEIN-RELATED"/>
    <property type="match status" value="1"/>
</dbReference>
<dbReference type="PANTHER" id="PTHR38776:SF1">
    <property type="entry name" value="MLTA-INTERACTING PROTEIN-RELATED"/>
    <property type="match status" value="1"/>
</dbReference>
<dbReference type="RefSeq" id="WP_341374665.1">
    <property type="nucleotide sequence ID" value="NZ_JBBUTF010000011.1"/>
</dbReference>
<reference evidence="7 8" key="1">
    <citation type="submission" date="2024-04" db="EMBL/GenBank/DDBJ databases">
        <title>Novel species of the genus Ideonella isolated from streams.</title>
        <authorList>
            <person name="Lu H."/>
        </authorList>
    </citation>
    <scope>NUCLEOTIDE SEQUENCE [LARGE SCALE GENOMIC DNA]</scope>
    <source>
        <strain evidence="7 8">BYS139W</strain>
    </source>
</reference>
<evidence type="ECO:0000256" key="3">
    <source>
        <dbReference type="ARBA" id="ARBA00022729"/>
    </source>
</evidence>
<organism evidence="7 8">
    <name type="scientific">Pseudaquabacterium rugosum</name>
    <dbReference type="NCBI Taxonomy" id="2984194"/>
    <lineage>
        <taxon>Bacteria</taxon>
        <taxon>Pseudomonadati</taxon>
        <taxon>Pseudomonadota</taxon>
        <taxon>Betaproteobacteria</taxon>
        <taxon>Burkholderiales</taxon>
        <taxon>Sphaerotilaceae</taxon>
        <taxon>Pseudaquabacterium</taxon>
    </lineage>
</organism>
<keyword evidence="4" id="KW-0472">Membrane</keyword>
<evidence type="ECO:0000256" key="6">
    <source>
        <dbReference type="SAM" id="SignalP"/>
    </source>
</evidence>
<proteinExistence type="inferred from homology"/>
<gene>
    <name evidence="7" type="ORF">AACH11_13000</name>
</gene>
<name>A0ABU9BD34_9BURK</name>
<evidence type="ECO:0000256" key="2">
    <source>
        <dbReference type="ARBA" id="ARBA00005722"/>
    </source>
</evidence>
<keyword evidence="3 6" id="KW-0732">Signal</keyword>
<dbReference type="Pfam" id="PF06629">
    <property type="entry name" value="MipA"/>
    <property type="match status" value="1"/>
</dbReference>
<dbReference type="EMBL" id="JBBUTF010000011">
    <property type="protein sequence ID" value="MEK8026882.1"/>
    <property type="molecule type" value="Genomic_DNA"/>
</dbReference>
<feature type="signal peptide" evidence="6">
    <location>
        <begin position="1"/>
        <end position="24"/>
    </location>
</feature>
<protein>
    <submittedName>
        <fullName evidence="7">MipA/OmpV family protein</fullName>
    </submittedName>
</protein>
<keyword evidence="5" id="KW-0998">Cell outer membrane</keyword>
<comment type="subcellular location">
    <subcellularLocation>
        <location evidence="1">Cell outer membrane</location>
    </subcellularLocation>
</comment>
<accession>A0ABU9BD34</accession>
<sequence length="282" mass="30227">MTTAVNAITAALAAVITAPGTAAAQPTAQTAEPAPPLWELGIAGLAVSQQAYPGSDQRLGRALVLPYAMYRGRVLRADRETAGLRALRTERFELDLGVAASFGGGSDEIEARQGMRRLGTLLEAGPRLKWRLGADPARSPWRLELPLRGVFDLSDGARHRGLAFEPELVFERSTAGGWRYKTAASAILADRRLAAHFYRVDAAEATATRPAYDARGGLLAWRASLSAGRSLSPDWRVVGFARLDTVHGAANEDSPLVRRQSGSTVGIGLFWTGLRSQAPAWD</sequence>
<evidence type="ECO:0000256" key="1">
    <source>
        <dbReference type="ARBA" id="ARBA00004442"/>
    </source>
</evidence>
<evidence type="ECO:0000313" key="7">
    <source>
        <dbReference type="EMBL" id="MEK8026882.1"/>
    </source>
</evidence>
<evidence type="ECO:0000256" key="4">
    <source>
        <dbReference type="ARBA" id="ARBA00023136"/>
    </source>
</evidence>